<proteinExistence type="predicted"/>
<sequence length="121" mass="12909">MKKLVIPVISEGLSANISDMFKPAGQHTRSIRKMMQSQPQHTVSQTARIRVQTVPQLGAQRGLVSKDLSLLPHMRNSGSFLGSAEGAFALSPVLRSSMLMSVTHAGFCCEEQSAPGSSGLS</sequence>
<accession>A0A4D9DU12</accession>
<reference evidence="1 2" key="1">
    <citation type="submission" date="2019-04" db="EMBL/GenBank/DDBJ databases">
        <title>Draft genome of the big-headed turtle Platysternon megacephalum.</title>
        <authorList>
            <person name="Gong S."/>
        </authorList>
    </citation>
    <scope>NUCLEOTIDE SEQUENCE [LARGE SCALE GENOMIC DNA]</scope>
    <source>
        <strain evidence="1">DO16091913</strain>
        <tissue evidence="1">Muscle</tissue>
    </source>
</reference>
<evidence type="ECO:0000313" key="2">
    <source>
        <dbReference type="Proteomes" id="UP000297703"/>
    </source>
</evidence>
<dbReference type="AlphaFoldDB" id="A0A4D9DU12"/>
<name>A0A4D9DU12_9SAUR</name>
<reference evidence="1 2" key="2">
    <citation type="submission" date="2019-04" db="EMBL/GenBank/DDBJ databases">
        <title>The genome sequence of big-headed turtle.</title>
        <authorList>
            <person name="Gong S."/>
        </authorList>
    </citation>
    <scope>NUCLEOTIDE SEQUENCE [LARGE SCALE GENOMIC DNA]</scope>
    <source>
        <strain evidence="1">DO16091913</strain>
        <tissue evidence="1">Muscle</tissue>
    </source>
</reference>
<keyword evidence="2" id="KW-1185">Reference proteome</keyword>
<organism evidence="1 2">
    <name type="scientific">Platysternon megacephalum</name>
    <name type="common">big-headed turtle</name>
    <dbReference type="NCBI Taxonomy" id="55544"/>
    <lineage>
        <taxon>Eukaryota</taxon>
        <taxon>Metazoa</taxon>
        <taxon>Chordata</taxon>
        <taxon>Craniata</taxon>
        <taxon>Vertebrata</taxon>
        <taxon>Euteleostomi</taxon>
        <taxon>Archelosauria</taxon>
        <taxon>Testudinata</taxon>
        <taxon>Testudines</taxon>
        <taxon>Cryptodira</taxon>
        <taxon>Durocryptodira</taxon>
        <taxon>Testudinoidea</taxon>
        <taxon>Platysternidae</taxon>
        <taxon>Platysternon</taxon>
    </lineage>
</organism>
<dbReference type="Proteomes" id="UP000297703">
    <property type="component" value="Unassembled WGS sequence"/>
</dbReference>
<protein>
    <submittedName>
        <fullName evidence="1">Vitelline membrane outer layer protein 1-like protein</fullName>
    </submittedName>
</protein>
<gene>
    <name evidence="1" type="ORF">DR999_PMT18003</name>
</gene>
<dbReference type="EMBL" id="QXTE01000297">
    <property type="protein sequence ID" value="TFJ99921.1"/>
    <property type="molecule type" value="Genomic_DNA"/>
</dbReference>
<evidence type="ECO:0000313" key="1">
    <source>
        <dbReference type="EMBL" id="TFJ99921.1"/>
    </source>
</evidence>
<comment type="caution">
    <text evidence="1">The sequence shown here is derived from an EMBL/GenBank/DDBJ whole genome shotgun (WGS) entry which is preliminary data.</text>
</comment>